<evidence type="ECO:0000313" key="8">
    <source>
        <dbReference type="EMBL" id="OGZ01332.1"/>
    </source>
</evidence>
<sequence length="91" mass="10307">MNANAHVTIRIRGRVQGVLFRHAAKREAETLGITGFVRNESDGSVYIEAEGKRDALRTFTDWCRKGPMFARVDSVEIRNGTIKHFPDFRAS</sequence>
<feature type="active site" evidence="4">
    <location>
        <position position="39"/>
    </location>
</feature>
<dbReference type="PRINTS" id="PR00112">
    <property type="entry name" value="ACYLPHPHTASE"/>
</dbReference>
<reference evidence="8 9" key="1">
    <citation type="journal article" date="2016" name="Nat. Commun.">
        <title>Thousands of microbial genomes shed light on interconnected biogeochemical processes in an aquifer system.</title>
        <authorList>
            <person name="Anantharaman K."/>
            <person name="Brown C.T."/>
            <person name="Hug L.A."/>
            <person name="Sharon I."/>
            <person name="Castelle C.J."/>
            <person name="Probst A.J."/>
            <person name="Thomas B.C."/>
            <person name="Singh A."/>
            <person name="Wilkins M.J."/>
            <person name="Karaoz U."/>
            <person name="Brodie E.L."/>
            <person name="Williams K.H."/>
            <person name="Hubbard S.S."/>
            <person name="Banfield J.F."/>
        </authorList>
    </citation>
    <scope>NUCLEOTIDE SEQUENCE [LARGE SCALE GENOMIC DNA]</scope>
</reference>
<dbReference type="PROSITE" id="PS00150">
    <property type="entry name" value="ACYLPHOSPHATASE_1"/>
    <property type="match status" value="1"/>
</dbReference>
<dbReference type="PANTHER" id="PTHR47268">
    <property type="entry name" value="ACYLPHOSPHATASE"/>
    <property type="match status" value="1"/>
</dbReference>
<dbReference type="InterPro" id="IPR020456">
    <property type="entry name" value="Acylphosphatase"/>
</dbReference>
<evidence type="ECO:0000256" key="3">
    <source>
        <dbReference type="ARBA" id="ARBA00047645"/>
    </source>
</evidence>
<organism evidence="8 9">
    <name type="scientific">Candidatus Liptonbacteria bacterium RIFCSPLOWO2_01_FULL_56_20</name>
    <dbReference type="NCBI Taxonomy" id="1798652"/>
    <lineage>
        <taxon>Bacteria</taxon>
        <taxon>Candidatus Liptoniibacteriota</taxon>
    </lineage>
</organism>
<dbReference type="SUPFAM" id="SSF54975">
    <property type="entry name" value="Acylphosphatase/BLUF domain-like"/>
    <property type="match status" value="1"/>
</dbReference>
<evidence type="ECO:0000259" key="7">
    <source>
        <dbReference type="PROSITE" id="PS51160"/>
    </source>
</evidence>
<feature type="active site" evidence="4">
    <location>
        <position position="21"/>
    </location>
</feature>
<dbReference type="PROSITE" id="PS00151">
    <property type="entry name" value="ACYLPHOSPHATASE_2"/>
    <property type="match status" value="1"/>
</dbReference>
<dbReference type="InterPro" id="IPR017968">
    <property type="entry name" value="Acylphosphatase_CS"/>
</dbReference>
<evidence type="ECO:0000313" key="9">
    <source>
        <dbReference type="Proteomes" id="UP000178495"/>
    </source>
</evidence>
<dbReference type="InterPro" id="IPR001792">
    <property type="entry name" value="Acylphosphatase-like_dom"/>
</dbReference>
<comment type="caution">
    <text evidence="8">The sequence shown here is derived from an EMBL/GenBank/DDBJ whole genome shotgun (WGS) entry which is preliminary data.</text>
</comment>
<evidence type="ECO:0000256" key="2">
    <source>
        <dbReference type="ARBA" id="ARBA00012150"/>
    </source>
</evidence>
<dbReference type="Gene3D" id="3.30.70.100">
    <property type="match status" value="1"/>
</dbReference>
<comment type="similarity">
    <text evidence="1 6">Belongs to the acylphosphatase family.</text>
</comment>
<name>A0A1G2CJE3_9BACT</name>
<dbReference type="STRING" id="1798652.A3A43_03555"/>
<gene>
    <name evidence="8" type="ORF">A3A43_03555</name>
</gene>
<accession>A0A1G2CJE3</accession>
<comment type="catalytic activity">
    <reaction evidence="3 4 5">
        <text>an acyl phosphate + H2O = a carboxylate + phosphate + H(+)</text>
        <dbReference type="Rhea" id="RHEA:14965"/>
        <dbReference type="ChEBI" id="CHEBI:15377"/>
        <dbReference type="ChEBI" id="CHEBI:15378"/>
        <dbReference type="ChEBI" id="CHEBI:29067"/>
        <dbReference type="ChEBI" id="CHEBI:43474"/>
        <dbReference type="ChEBI" id="CHEBI:59918"/>
        <dbReference type="EC" id="3.6.1.7"/>
    </reaction>
</comment>
<proteinExistence type="inferred from homology"/>
<protein>
    <recommendedName>
        <fullName evidence="2 4">Acylphosphatase</fullName>
        <ecNumber evidence="2 4">3.6.1.7</ecNumber>
    </recommendedName>
</protein>
<dbReference type="PANTHER" id="PTHR47268:SF4">
    <property type="entry name" value="ACYLPHOSPHATASE"/>
    <property type="match status" value="1"/>
</dbReference>
<dbReference type="GO" id="GO:0003998">
    <property type="term" value="F:acylphosphatase activity"/>
    <property type="evidence" value="ECO:0007669"/>
    <property type="project" value="UniProtKB-EC"/>
</dbReference>
<dbReference type="PROSITE" id="PS51160">
    <property type="entry name" value="ACYLPHOSPHATASE_3"/>
    <property type="match status" value="1"/>
</dbReference>
<dbReference type="AlphaFoldDB" id="A0A1G2CJE3"/>
<evidence type="ECO:0000256" key="5">
    <source>
        <dbReference type="RuleBase" id="RU000553"/>
    </source>
</evidence>
<dbReference type="Proteomes" id="UP000178495">
    <property type="component" value="Unassembled WGS sequence"/>
</dbReference>
<keyword evidence="4 5" id="KW-0378">Hydrolase</keyword>
<dbReference type="EMBL" id="MHLC01000014">
    <property type="protein sequence ID" value="OGZ01332.1"/>
    <property type="molecule type" value="Genomic_DNA"/>
</dbReference>
<feature type="domain" description="Acylphosphatase-like" evidence="7">
    <location>
        <begin position="6"/>
        <end position="91"/>
    </location>
</feature>
<dbReference type="InterPro" id="IPR036046">
    <property type="entry name" value="Acylphosphatase-like_dom_sf"/>
</dbReference>
<evidence type="ECO:0000256" key="6">
    <source>
        <dbReference type="RuleBase" id="RU004168"/>
    </source>
</evidence>
<dbReference type="Pfam" id="PF00708">
    <property type="entry name" value="Acylphosphatase"/>
    <property type="match status" value="1"/>
</dbReference>
<evidence type="ECO:0000256" key="4">
    <source>
        <dbReference type="PROSITE-ProRule" id="PRU00520"/>
    </source>
</evidence>
<dbReference type="EC" id="3.6.1.7" evidence="2 4"/>
<evidence type="ECO:0000256" key="1">
    <source>
        <dbReference type="ARBA" id="ARBA00005614"/>
    </source>
</evidence>